<feature type="transmembrane region" description="Helical" evidence="7">
    <location>
        <begin position="61"/>
        <end position="83"/>
    </location>
</feature>
<feature type="transmembrane region" description="Helical" evidence="7">
    <location>
        <begin position="28"/>
        <end position="49"/>
    </location>
</feature>
<dbReference type="AlphaFoldDB" id="A0A7M7PVA0"/>
<keyword evidence="6 7" id="KW-0472">Membrane</keyword>
<keyword evidence="3" id="KW-0813">Transport</keyword>
<keyword evidence="4 7" id="KW-0812">Transmembrane</keyword>
<feature type="transmembrane region" description="Helical" evidence="7">
    <location>
        <begin position="167"/>
        <end position="188"/>
    </location>
</feature>
<evidence type="ECO:0000256" key="1">
    <source>
        <dbReference type="ARBA" id="ARBA00004141"/>
    </source>
</evidence>
<dbReference type="PANTHER" id="PTHR10332">
    <property type="entry name" value="EQUILIBRATIVE NUCLEOSIDE TRANSPORTER"/>
    <property type="match status" value="1"/>
</dbReference>
<comment type="similarity">
    <text evidence="2">Belongs to the SLC29A/ENT transporter (TC 2.A.57) family.</text>
</comment>
<evidence type="ECO:0000256" key="2">
    <source>
        <dbReference type="ARBA" id="ARBA00007965"/>
    </source>
</evidence>
<dbReference type="PANTHER" id="PTHR10332:SF80">
    <property type="entry name" value="EQUILIBRATIVE NUCLEOSIDE TRANSPORTER 2, ISOFORM A"/>
    <property type="match status" value="1"/>
</dbReference>
<reference evidence="8" key="2">
    <citation type="submission" date="2021-01" db="UniProtKB">
        <authorList>
            <consortium name="EnsemblMetazoa"/>
        </authorList>
    </citation>
    <scope>IDENTIFICATION</scope>
</reference>
<evidence type="ECO:0000256" key="4">
    <source>
        <dbReference type="ARBA" id="ARBA00022692"/>
    </source>
</evidence>
<comment type="subcellular location">
    <subcellularLocation>
        <location evidence="1">Membrane</location>
        <topology evidence="1">Multi-pass membrane protein</topology>
    </subcellularLocation>
</comment>
<dbReference type="GeneID" id="756462"/>
<name>A0A7M7PVA0_STRPU</name>
<dbReference type="InterPro" id="IPR002259">
    <property type="entry name" value="Eqnu_transpt"/>
</dbReference>
<dbReference type="PRINTS" id="PR01130">
    <property type="entry name" value="DERENTRNSPRT"/>
</dbReference>
<dbReference type="EnsemblMetazoa" id="XM_030999152">
    <property type="protein sequence ID" value="XP_030855012"/>
    <property type="gene ID" value="LOC756462"/>
</dbReference>
<dbReference type="KEGG" id="spu:756462"/>
<evidence type="ECO:0000256" key="5">
    <source>
        <dbReference type="ARBA" id="ARBA00022989"/>
    </source>
</evidence>
<organism evidence="8 9">
    <name type="scientific">Strongylocentrotus purpuratus</name>
    <name type="common">Purple sea urchin</name>
    <dbReference type="NCBI Taxonomy" id="7668"/>
    <lineage>
        <taxon>Eukaryota</taxon>
        <taxon>Metazoa</taxon>
        <taxon>Echinodermata</taxon>
        <taxon>Eleutherozoa</taxon>
        <taxon>Echinozoa</taxon>
        <taxon>Echinoidea</taxon>
        <taxon>Euechinoidea</taxon>
        <taxon>Echinacea</taxon>
        <taxon>Camarodonta</taxon>
        <taxon>Echinidea</taxon>
        <taxon>Strongylocentrotidae</taxon>
        <taxon>Strongylocentrotus</taxon>
    </lineage>
</organism>
<dbReference type="OMA" id="ICYNIAD"/>
<evidence type="ECO:0000256" key="6">
    <source>
        <dbReference type="ARBA" id="ARBA00023136"/>
    </source>
</evidence>
<keyword evidence="5 7" id="KW-1133">Transmembrane helix</keyword>
<dbReference type="OrthoDB" id="1856718at2759"/>
<reference evidence="9" key="1">
    <citation type="submission" date="2015-02" db="EMBL/GenBank/DDBJ databases">
        <title>Genome sequencing for Strongylocentrotus purpuratus.</title>
        <authorList>
            <person name="Murali S."/>
            <person name="Liu Y."/>
            <person name="Vee V."/>
            <person name="English A."/>
            <person name="Wang M."/>
            <person name="Skinner E."/>
            <person name="Han Y."/>
            <person name="Muzny D.M."/>
            <person name="Worley K.C."/>
            <person name="Gibbs R.A."/>
        </authorList>
    </citation>
    <scope>NUCLEOTIDE SEQUENCE</scope>
</reference>
<dbReference type="Pfam" id="PF01733">
    <property type="entry name" value="Nucleoside_tran"/>
    <property type="match status" value="1"/>
</dbReference>
<sequence length="234" mass="25982">MFFLFIITTLLAIFDTSQWPGTFFGITMVTIVIFNAAAAVYQSGMYTLLAKLPPSYIQCYLVGQGFGGTFVAISAIISIAIAGTHRSAAVGYFTTAVVVLFVCVVSYCLLYKMSVVKYHLGIARGNEAADEINKAASGMMDSSALRQCCTTCTNLAQIFWDIKMQFFNIWMTFFVTLSLFPVVLVEIPSSNDHQSDFLDLYFVPLVCFFTYNFGDFLGSLVPAIPRLRWLTMFA</sequence>
<evidence type="ECO:0000256" key="3">
    <source>
        <dbReference type="ARBA" id="ARBA00022448"/>
    </source>
</evidence>
<dbReference type="RefSeq" id="XP_030855012.1">
    <property type="nucleotide sequence ID" value="XM_030999152.1"/>
</dbReference>
<feature type="transmembrane region" description="Helical" evidence="7">
    <location>
        <begin position="89"/>
        <end position="110"/>
    </location>
</feature>
<dbReference type="GO" id="GO:0005337">
    <property type="term" value="F:nucleoside transmembrane transporter activity"/>
    <property type="evidence" value="ECO:0000318"/>
    <property type="project" value="GO_Central"/>
</dbReference>
<feature type="transmembrane region" description="Helical" evidence="7">
    <location>
        <begin position="200"/>
        <end position="224"/>
    </location>
</feature>
<dbReference type="InParanoid" id="A0A7M7PVA0"/>
<keyword evidence="9" id="KW-1185">Reference proteome</keyword>
<evidence type="ECO:0000256" key="7">
    <source>
        <dbReference type="SAM" id="Phobius"/>
    </source>
</evidence>
<evidence type="ECO:0000313" key="8">
    <source>
        <dbReference type="EnsemblMetazoa" id="XP_030855012"/>
    </source>
</evidence>
<dbReference type="Proteomes" id="UP000007110">
    <property type="component" value="Unassembled WGS sequence"/>
</dbReference>
<proteinExistence type="inferred from homology"/>
<dbReference type="GO" id="GO:0005886">
    <property type="term" value="C:plasma membrane"/>
    <property type="evidence" value="ECO:0000318"/>
    <property type="project" value="GO_Central"/>
</dbReference>
<protein>
    <submittedName>
        <fullName evidence="8">Uncharacterized protein</fullName>
    </submittedName>
</protein>
<evidence type="ECO:0000313" key="9">
    <source>
        <dbReference type="Proteomes" id="UP000007110"/>
    </source>
</evidence>
<accession>A0A7M7PVA0</accession>